<dbReference type="Proteomes" id="UP000692954">
    <property type="component" value="Unassembled WGS sequence"/>
</dbReference>
<organism evidence="3 4">
    <name type="scientific">Paramecium sonneborni</name>
    <dbReference type="NCBI Taxonomy" id="65129"/>
    <lineage>
        <taxon>Eukaryota</taxon>
        <taxon>Sar</taxon>
        <taxon>Alveolata</taxon>
        <taxon>Ciliophora</taxon>
        <taxon>Intramacronucleata</taxon>
        <taxon>Oligohymenophorea</taxon>
        <taxon>Peniculida</taxon>
        <taxon>Parameciidae</taxon>
        <taxon>Paramecium</taxon>
    </lineage>
</organism>
<proteinExistence type="predicted"/>
<dbReference type="GO" id="GO:0006145">
    <property type="term" value="P:purine nucleobase catabolic process"/>
    <property type="evidence" value="ECO:0007669"/>
    <property type="project" value="TreeGrafter"/>
</dbReference>
<dbReference type="GO" id="GO:0005737">
    <property type="term" value="C:cytoplasm"/>
    <property type="evidence" value="ECO:0007669"/>
    <property type="project" value="TreeGrafter"/>
</dbReference>
<feature type="compositionally biased region" description="Low complexity" evidence="1">
    <location>
        <begin position="371"/>
        <end position="389"/>
    </location>
</feature>
<dbReference type="EMBL" id="CAJJDN010000013">
    <property type="protein sequence ID" value="CAD8059142.1"/>
    <property type="molecule type" value="Genomic_DNA"/>
</dbReference>
<dbReference type="PANTHER" id="PTHR43668">
    <property type="entry name" value="ALLANTOINASE"/>
    <property type="match status" value="1"/>
</dbReference>
<dbReference type="InterPro" id="IPR006680">
    <property type="entry name" value="Amidohydro-rel"/>
</dbReference>
<gene>
    <name evidence="3" type="ORF">PSON_ATCC_30995.1.T0130075</name>
</gene>
<comment type="caution">
    <text evidence="3">The sequence shown here is derived from an EMBL/GenBank/DDBJ whole genome shotgun (WGS) entry which is preliminary data.</text>
</comment>
<feature type="domain" description="Amidohydrolase-related" evidence="2">
    <location>
        <begin position="628"/>
        <end position="713"/>
    </location>
</feature>
<dbReference type="PANTHER" id="PTHR43668:SF2">
    <property type="entry name" value="ALLANTOINASE"/>
    <property type="match status" value="1"/>
</dbReference>
<name>A0A8S1L186_9CILI</name>
<dbReference type="InterPro" id="IPR050138">
    <property type="entry name" value="DHOase/Allantoinase_Hydrolase"/>
</dbReference>
<evidence type="ECO:0000313" key="3">
    <source>
        <dbReference type="EMBL" id="CAD8059142.1"/>
    </source>
</evidence>
<reference evidence="3" key="1">
    <citation type="submission" date="2021-01" db="EMBL/GenBank/DDBJ databases">
        <authorList>
            <consortium name="Genoscope - CEA"/>
            <person name="William W."/>
        </authorList>
    </citation>
    <scope>NUCLEOTIDE SEQUENCE</scope>
</reference>
<dbReference type="GO" id="GO:0004038">
    <property type="term" value="F:allantoinase activity"/>
    <property type="evidence" value="ECO:0007669"/>
    <property type="project" value="TreeGrafter"/>
</dbReference>
<keyword evidence="4" id="KW-1185">Reference proteome</keyword>
<dbReference type="Pfam" id="PF01979">
    <property type="entry name" value="Amidohydro_1"/>
    <property type="match status" value="1"/>
</dbReference>
<accession>A0A8S1L186</accession>
<dbReference type="FunFam" id="3.20.20.140:FF:000255">
    <property type="entry name" value="Uncharacterized protein"/>
    <property type="match status" value="1"/>
</dbReference>
<dbReference type="AlphaFoldDB" id="A0A8S1L186"/>
<protein>
    <recommendedName>
        <fullName evidence="2">Amidohydrolase-related domain-containing protein</fullName>
    </recommendedName>
</protein>
<evidence type="ECO:0000259" key="2">
    <source>
        <dbReference type="Pfam" id="PF01979"/>
    </source>
</evidence>
<feature type="region of interest" description="Disordered" evidence="1">
    <location>
        <begin position="312"/>
        <end position="389"/>
    </location>
</feature>
<dbReference type="OrthoDB" id="292450at2759"/>
<evidence type="ECO:0000256" key="1">
    <source>
        <dbReference type="SAM" id="MobiDB-lite"/>
    </source>
</evidence>
<feature type="compositionally biased region" description="Low complexity" evidence="1">
    <location>
        <begin position="324"/>
        <end position="339"/>
    </location>
</feature>
<feature type="compositionally biased region" description="Polar residues" evidence="1">
    <location>
        <begin position="345"/>
        <end position="354"/>
    </location>
</feature>
<evidence type="ECO:0000313" key="4">
    <source>
        <dbReference type="Proteomes" id="UP000692954"/>
    </source>
</evidence>
<sequence length="735" mass="85057">MKYSIQSKYILYKDQLISGYVCIEDEFIKHILHEPNELLIQYPIKYVYENQVLMAAAIDTNVSLTMWNHIEEFTKLAIVGGTSLIVNKPYQLNLDMDSNETYQMQIEQLQSKSQTDFIQMAKIKQKEDIDQLVKQGAFCFDCHLLPSYAGTYFKDLQQLQQVLLLLPSQTCLFIHTQTTVDKDLGITSPFRSKPFAERLNITQLDLVDADGVSGSCISDDENIQNDDPKYLQQMDYLDESNSPIKEIVKKYKNSDEKRISEFDDQYDTPQSPKLQSNIYKIKSKQITEQSQISLISRAELITYKEAPKMEQNYKFPCDDTDSIQSQQQQQQQLKQQYPQYKIETKLSTQDQESPLGSKKDSNQQDSNQKHSPQMSIQSSDISSPESLSLKSECRLRSRAQTTQGLLQRRQSKTGFALVLHQVEDKSNGKHGSGDMLLLNFSESRPRQNQNNNNRFNRDYLCFLAFRPATWEKFAIQKIKKIIKQQFKCNIIFNGFSSSFSLVEIKELINNQIFSDIGYPYLLLDSDDINDGVTKFKSDPPIRQKYNKQLLQKAISQNNWISSISSQHLYVNGLYKFEEQGDFRKAVSGLCSLGCTFQALWTLLFCKKNQDPNIIKQVFYNQDINNSKYKRIVLKLIQLQQLVSKGPAQYLNLKDRGSIEVGKVADLVVFDPLKAWKMNFEKINHNFTFSIDKHIFKNRLFLGSVDSVFIRGEIILYQENQIISIQNRKGIQIILK</sequence>